<accession>A0A6A6GU65</accession>
<dbReference type="GO" id="GO:0005385">
    <property type="term" value="F:zinc ion transmembrane transporter activity"/>
    <property type="evidence" value="ECO:0007669"/>
    <property type="project" value="TreeGrafter"/>
</dbReference>
<dbReference type="InterPro" id="IPR036837">
    <property type="entry name" value="Cation_efflux_CTD_sf"/>
</dbReference>
<comment type="similarity">
    <text evidence="2">Belongs to the cation diffusion facilitator (CDF) transporter (TC 2.A.4) family. SLC30A subfamily.</text>
</comment>
<evidence type="ECO:0000259" key="9">
    <source>
        <dbReference type="Pfam" id="PF01545"/>
    </source>
</evidence>
<keyword evidence="6 8" id="KW-1133">Transmembrane helix</keyword>
<evidence type="ECO:0000256" key="5">
    <source>
        <dbReference type="ARBA" id="ARBA00022833"/>
    </source>
</evidence>
<feature type="domain" description="Cation efflux protein cytoplasmic" evidence="10">
    <location>
        <begin position="216"/>
        <end position="287"/>
    </location>
</feature>
<dbReference type="GO" id="GO:0006882">
    <property type="term" value="P:intracellular zinc ion homeostasis"/>
    <property type="evidence" value="ECO:0007669"/>
    <property type="project" value="TreeGrafter"/>
</dbReference>
<dbReference type="OrthoDB" id="9944568at2759"/>
<feature type="transmembrane region" description="Helical" evidence="8">
    <location>
        <begin position="157"/>
        <end position="173"/>
    </location>
</feature>
<protein>
    <submittedName>
        <fullName evidence="11">Cation diffusion facilitator family metal ion transporter</fullName>
    </submittedName>
</protein>
<dbReference type="Gene3D" id="1.20.1510.10">
    <property type="entry name" value="Cation efflux protein transmembrane domain"/>
    <property type="match status" value="1"/>
</dbReference>
<keyword evidence="3" id="KW-0813">Transport</keyword>
<dbReference type="InterPro" id="IPR027469">
    <property type="entry name" value="Cation_efflux_TMD_sf"/>
</dbReference>
<dbReference type="Proteomes" id="UP000800092">
    <property type="component" value="Unassembled WGS sequence"/>
</dbReference>
<dbReference type="NCBIfam" id="TIGR01297">
    <property type="entry name" value="CDF"/>
    <property type="match status" value="1"/>
</dbReference>
<dbReference type="Pfam" id="PF16916">
    <property type="entry name" value="ZT_dimer"/>
    <property type="match status" value="1"/>
</dbReference>
<dbReference type="AlphaFoldDB" id="A0A6A6GU65"/>
<comment type="subcellular location">
    <subcellularLocation>
        <location evidence="1">Membrane</location>
        <topology evidence="1">Multi-pass membrane protein</topology>
    </subcellularLocation>
</comment>
<proteinExistence type="inferred from homology"/>
<keyword evidence="7 8" id="KW-0472">Membrane</keyword>
<dbReference type="SUPFAM" id="SSF161111">
    <property type="entry name" value="Cation efflux protein transmembrane domain-like"/>
    <property type="match status" value="1"/>
</dbReference>
<evidence type="ECO:0000256" key="4">
    <source>
        <dbReference type="ARBA" id="ARBA00022692"/>
    </source>
</evidence>
<evidence type="ECO:0000256" key="7">
    <source>
        <dbReference type="ARBA" id="ARBA00023136"/>
    </source>
</evidence>
<feature type="transmembrane region" description="Helical" evidence="8">
    <location>
        <begin position="12"/>
        <end position="32"/>
    </location>
</feature>
<evidence type="ECO:0000256" key="6">
    <source>
        <dbReference type="ARBA" id="ARBA00022989"/>
    </source>
</evidence>
<dbReference type="PANTHER" id="PTHR45820">
    <property type="entry name" value="FI23527P1"/>
    <property type="match status" value="1"/>
</dbReference>
<keyword evidence="12" id="KW-1185">Reference proteome</keyword>
<evidence type="ECO:0000256" key="8">
    <source>
        <dbReference type="SAM" id="Phobius"/>
    </source>
</evidence>
<dbReference type="PANTHER" id="PTHR45820:SF5">
    <property type="entry name" value="DIFFUSION FACILITATOR FAMILY METAL ION TRANSPORTER, PUTATIVE-RELATED"/>
    <property type="match status" value="1"/>
</dbReference>
<keyword evidence="4 8" id="KW-0812">Transmembrane</keyword>
<dbReference type="EMBL" id="ML991867">
    <property type="protein sequence ID" value="KAF2229334.1"/>
    <property type="molecule type" value="Genomic_DNA"/>
</dbReference>
<evidence type="ECO:0000256" key="1">
    <source>
        <dbReference type="ARBA" id="ARBA00004141"/>
    </source>
</evidence>
<dbReference type="InterPro" id="IPR027470">
    <property type="entry name" value="Cation_efflux_CTD"/>
</dbReference>
<sequence>MFPKLSKRSRLTIIIILSFVFFCAEISVGFYTRSMALIADAFHYLNDLLSYLLALLALTLSTRPPATSTSSSPPSSFSSTLSFGYARAPLLAAFFNAVFLLALGVSIFLQSVERFVALSKVEQPRWMLVMGGIGLGVNVVSADLGMMAVLLHVLADAVNNIGVMVAALAIWLGKWEGRYYADPGVSMGIALMILASSIPLVRNSGAILLQSAPAGVDPEDVKHDMETIPGISSVHELHIWRLNQKKSVASAHIVMSDPSMKDFMEKAKVVTECLHAYGIHSATLQPELAIQTQVDGVELVRAEDDSTGSMRLKIVETKLCQISCGNPCKELTCCG</sequence>
<dbReference type="SUPFAM" id="SSF160240">
    <property type="entry name" value="Cation efflux protein cytoplasmic domain-like"/>
    <property type="match status" value="1"/>
</dbReference>
<organism evidence="11 12">
    <name type="scientific">Viridothelium virens</name>
    <name type="common">Speckled blister lichen</name>
    <name type="synonym">Trypethelium virens</name>
    <dbReference type="NCBI Taxonomy" id="1048519"/>
    <lineage>
        <taxon>Eukaryota</taxon>
        <taxon>Fungi</taxon>
        <taxon>Dikarya</taxon>
        <taxon>Ascomycota</taxon>
        <taxon>Pezizomycotina</taxon>
        <taxon>Dothideomycetes</taxon>
        <taxon>Dothideomycetes incertae sedis</taxon>
        <taxon>Trypetheliales</taxon>
        <taxon>Trypetheliaceae</taxon>
        <taxon>Viridothelium</taxon>
    </lineage>
</organism>
<dbReference type="GO" id="GO:0016020">
    <property type="term" value="C:membrane"/>
    <property type="evidence" value="ECO:0007669"/>
    <property type="project" value="UniProtKB-SubCell"/>
</dbReference>
<evidence type="ECO:0000313" key="12">
    <source>
        <dbReference type="Proteomes" id="UP000800092"/>
    </source>
</evidence>
<reference evidence="11" key="1">
    <citation type="journal article" date="2020" name="Stud. Mycol.">
        <title>101 Dothideomycetes genomes: a test case for predicting lifestyles and emergence of pathogens.</title>
        <authorList>
            <person name="Haridas S."/>
            <person name="Albert R."/>
            <person name="Binder M."/>
            <person name="Bloem J."/>
            <person name="Labutti K."/>
            <person name="Salamov A."/>
            <person name="Andreopoulos B."/>
            <person name="Baker S."/>
            <person name="Barry K."/>
            <person name="Bills G."/>
            <person name="Bluhm B."/>
            <person name="Cannon C."/>
            <person name="Castanera R."/>
            <person name="Culley D."/>
            <person name="Daum C."/>
            <person name="Ezra D."/>
            <person name="Gonzalez J."/>
            <person name="Henrissat B."/>
            <person name="Kuo A."/>
            <person name="Liang C."/>
            <person name="Lipzen A."/>
            <person name="Lutzoni F."/>
            <person name="Magnuson J."/>
            <person name="Mondo S."/>
            <person name="Nolan M."/>
            <person name="Ohm R."/>
            <person name="Pangilinan J."/>
            <person name="Park H.-J."/>
            <person name="Ramirez L."/>
            <person name="Alfaro M."/>
            <person name="Sun H."/>
            <person name="Tritt A."/>
            <person name="Yoshinaga Y."/>
            <person name="Zwiers L.-H."/>
            <person name="Turgeon B."/>
            <person name="Goodwin S."/>
            <person name="Spatafora J."/>
            <person name="Crous P."/>
            <person name="Grigoriev I."/>
        </authorList>
    </citation>
    <scope>NUCLEOTIDE SEQUENCE</scope>
    <source>
        <strain evidence="11">Tuck. ex Michener</strain>
    </source>
</reference>
<evidence type="ECO:0000256" key="2">
    <source>
        <dbReference type="ARBA" id="ARBA00008873"/>
    </source>
</evidence>
<name>A0A6A6GU65_VIRVR</name>
<evidence type="ECO:0000313" key="11">
    <source>
        <dbReference type="EMBL" id="KAF2229334.1"/>
    </source>
</evidence>
<dbReference type="InterPro" id="IPR002524">
    <property type="entry name" value="Cation_efflux"/>
</dbReference>
<feature type="transmembrane region" description="Helical" evidence="8">
    <location>
        <begin position="82"/>
        <end position="105"/>
    </location>
</feature>
<keyword evidence="5" id="KW-0862">Zinc</keyword>
<evidence type="ECO:0000256" key="3">
    <source>
        <dbReference type="ARBA" id="ARBA00022448"/>
    </source>
</evidence>
<dbReference type="InterPro" id="IPR058533">
    <property type="entry name" value="Cation_efflux_TM"/>
</dbReference>
<dbReference type="Pfam" id="PF01545">
    <property type="entry name" value="Cation_efflux"/>
    <property type="match status" value="1"/>
</dbReference>
<gene>
    <name evidence="11" type="ORF">EV356DRAFT_494011</name>
</gene>
<evidence type="ECO:0000259" key="10">
    <source>
        <dbReference type="Pfam" id="PF16916"/>
    </source>
</evidence>
<feature type="domain" description="Cation efflux protein transmembrane" evidence="9">
    <location>
        <begin position="11"/>
        <end position="209"/>
    </location>
</feature>
<feature type="transmembrane region" description="Helical" evidence="8">
    <location>
        <begin position="126"/>
        <end position="151"/>
    </location>
</feature>
<feature type="transmembrane region" description="Helical" evidence="8">
    <location>
        <begin position="180"/>
        <end position="201"/>
    </location>
</feature>